<evidence type="ECO:0000313" key="3">
    <source>
        <dbReference type="EMBL" id="MBL7627772.1"/>
    </source>
</evidence>
<reference evidence="3" key="1">
    <citation type="submission" date="2020-12" db="EMBL/GenBank/DDBJ databases">
        <title>Genomic characterization of non-nitrogen-fixing Frankia strains.</title>
        <authorList>
            <person name="Carlos-Shanley C."/>
            <person name="Guerra T."/>
            <person name="Hahn D."/>
        </authorList>
    </citation>
    <scope>NUCLEOTIDE SEQUENCE</scope>
    <source>
        <strain evidence="3">CN6</strain>
    </source>
</reference>
<dbReference type="InterPro" id="IPR048958">
    <property type="entry name" value="Polysacc_lyase_14"/>
</dbReference>
<feature type="compositionally biased region" description="Low complexity" evidence="1">
    <location>
        <begin position="49"/>
        <end position="62"/>
    </location>
</feature>
<evidence type="ECO:0000259" key="2">
    <source>
        <dbReference type="Pfam" id="PF21294"/>
    </source>
</evidence>
<dbReference type="EMBL" id="JAEACQ010000163">
    <property type="protein sequence ID" value="MBL7627772.1"/>
    <property type="molecule type" value="Genomic_DNA"/>
</dbReference>
<dbReference type="PANTHER" id="PTHR40124">
    <property type="match status" value="1"/>
</dbReference>
<keyword evidence="4" id="KW-1185">Reference proteome</keyword>
<dbReference type="Pfam" id="PF21294">
    <property type="entry name" value="Polysacc_lyase_14"/>
    <property type="match status" value="1"/>
</dbReference>
<dbReference type="RefSeq" id="WP_203004956.1">
    <property type="nucleotide sequence ID" value="NZ_JADWYU010000082.1"/>
</dbReference>
<dbReference type="PROSITE" id="PS51257">
    <property type="entry name" value="PROKAR_LIPOPROTEIN"/>
    <property type="match status" value="1"/>
</dbReference>
<evidence type="ECO:0000313" key="4">
    <source>
        <dbReference type="Proteomes" id="UP000604475"/>
    </source>
</evidence>
<feature type="region of interest" description="Disordered" evidence="1">
    <location>
        <begin position="41"/>
        <end position="65"/>
    </location>
</feature>
<evidence type="ECO:0000256" key="1">
    <source>
        <dbReference type="SAM" id="MobiDB-lite"/>
    </source>
</evidence>
<organism evidence="3 4">
    <name type="scientific">Frankia nepalensis</name>
    <dbReference type="NCBI Taxonomy" id="1836974"/>
    <lineage>
        <taxon>Bacteria</taxon>
        <taxon>Bacillati</taxon>
        <taxon>Actinomycetota</taxon>
        <taxon>Actinomycetes</taxon>
        <taxon>Frankiales</taxon>
        <taxon>Frankiaceae</taxon>
        <taxon>Frankia</taxon>
    </lineage>
</organism>
<dbReference type="Proteomes" id="UP000604475">
    <property type="component" value="Unassembled WGS sequence"/>
</dbReference>
<sequence>MSGETSRRALLRSSALGVLGLAGASLGGGLLTGCGSDAKPFDPASEMLPPDTATPAPAATTAAKRRTLADPAVAKEFFGEKLVPTTRASYGLDQAEVLPSDDPRFPTFLRVSIPVDVTNPQEARIYQDGPTYGGVQMFVDHTLRSPYELYFRYYLRFPENFDFGNGGRLPGFFGTIVKNRQRTETLRAGFATRFAWRDGDMGLVYANTARPDHPVNTVGKGIWRWPRGRWICVEQGVKLNFEGYANGLMLIWIDGQLVYKDQQFNPRISNDLRVGGFLVNATFGDGGASFKPPSPQTIDLAGFVYDTTRLNPLPKPESTAG</sequence>
<dbReference type="InterPro" id="IPR006311">
    <property type="entry name" value="TAT_signal"/>
</dbReference>
<name>A0A937RCJ8_9ACTN</name>
<dbReference type="PANTHER" id="PTHR40124:SF1">
    <property type="entry name" value="DISAGGREGATASE RELATED REPEAT PROTEIN"/>
    <property type="match status" value="1"/>
</dbReference>
<dbReference type="AlphaFoldDB" id="A0A937RCJ8"/>
<dbReference type="PROSITE" id="PS51318">
    <property type="entry name" value="TAT"/>
    <property type="match status" value="1"/>
</dbReference>
<dbReference type="Gene3D" id="2.60.120.200">
    <property type="match status" value="1"/>
</dbReference>
<feature type="domain" description="Polysaccharide lyase 14" evidence="2">
    <location>
        <begin position="129"/>
        <end position="299"/>
    </location>
</feature>
<accession>A0A937RCJ8</accession>
<gene>
    <name evidence="3" type="ORF">I7412_11445</name>
</gene>
<protein>
    <recommendedName>
        <fullName evidence="2">Polysaccharide lyase 14 domain-containing protein</fullName>
    </recommendedName>
</protein>
<proteinExistence type="predicted"/>
<comment type="caution">
    <text evidence="3">The sequence shown here is derived from an EMBL/GenBank/DDBJ whole genome shotgun (WGS) entry which is preliminary data.</text>
</comment>